<dbReference type="Pfam" id="PF01979">
    <property type="entry name" value="Amidohydro_1"/>
    <property type="match status" value="1"/>
</dbReference>
<dbReference type="RefSeq" id="WP_069365672.1">
    <property type="nucleotide sequence ID" value="NZ_CP012502.1"/>
</dbReference>
<gene>
    <name evidence="11" type="primary">ade-1</name>
    <name evidence="8" type="synonym">ade</name>
    <name evidence="11" type="ORF">BBEV_2379</name>
</gene>
<dbReference type="PATRIC" id="fig|632773.3.peg.2484"/>
<comment type="catalytic activity">
    <reaction evidence="6 8">
        <text>adenine + H2O + H(+) = hypoxanthine + NH4(+)</text>
        <dbReference type="Rhea" id="RHEA:23688"/>
        <dbReference type="ChEBI" id="CHEBI:15377"/>
        <dbReference type="ChEBI" id="CHEBI:15378"/>
        <dbReference type="ChEBI" id="CHEBI:16708"/>
        <dbReference type="ChEBI" id="CHEBI:17368"/>
        <dbReference type="ChEBI" id="CHEBI:28938"/>
        <dbReference type="EC" id="3.5.4.2"/>
    </reaction>
</comment>
<dbReference type="Gene3D" id="3.20.20.140">
    <property type="entry name" value="Metal-dependent hydrolases"/>
    <property type="match status" value="1"/>
</dbReference>
<evidence type="ECO:0000256" key="3">
    <source>
        <dbReference type="ARBA" id="ARBA00012782"/>
    </source>
</evidence>
<dbReference type="GO" id="GO:0000034">
    <property type="term" value="F:adenine deaminase activity"/>
    <property type="evidence" value="ECO:0007669"/>
    <property type="project" value="UniProtKB-UniRule"/>
</dbReference>
<keyword evidence="4 8" id="KW-0378">Hydrolase</keyword>
<evidence type="ECO:0000259" key="10">
    <source>
        <dbReference type="Pfam" id="PF13382"/>
    </source>
</evidence>
<evidence type="ECO:0000256" key="7">
    <source>
        <dbReference type="ARBA" id="ARBA00069718"/>
    </source>
</evidence>
<keyword evidence="12" id="KW-1185">Reference proteome</keyword>
<comment type="cofactor">
    <cofactor evidence="1 8">
        <name>Mn(2+)</name>
        <dbReference type="ChEBI" id="CHEBI:29035"/>
    </cofactor>
</comment>
<comment type="similarity">
    <text evidence="2 8">Belongs to the metallo-dependent hydrolases superfamily. Adenine deaminase family.</text>
</comment>
<keyword evidence="5 8" id="KW-0464">Manganese</keyword>
<dbReference type="STRING" id="632773.BBEV_2379"/>
<dbReference type="PANTHER" id="PTHR11113">
    <property type="entry name" value="N-ACETYLGLUCOSAMINE-6-PHOSPHATE DEACETYLASE"/>
    <property type="match status" value="1"/>
</dbReference>
<dbReference type="InterPro" id="IPR006679">
    <property type="entry name" value="Adenine_deam"/>
</dbReference>
<dbReference type="HAMAP" id="MF_01518">
    <property type="entry name" value="Adenine_deamin"/>
    <property type="match status" value="1"/>
</dbReference>
<evidence type="ECO:0000259" key="9">
    <source>
        <dbReference type="Pfam" id="PF01979"/>
    </source>
</evidence>
<dbReference type="Gene3D" id="2.30.40.10">
    <property type="entry name" value="Urease, subunit C, domain 1"/>
    <property type="match status" value="1"/>
</dbReference>
<dbReference type="KEGG" id="bbev:BBEV_2379"/>
<feature type="domain" description="Adenine deaminase C-terminal" evidence="10">
    <location>
        <begin position="403"/>
        <end position="569"/>
    </location>
</feature>
<protein>
    <recommendedName>
        <fullName evidence="7 8">Adenine deaminase</fullName>
        <shortName evidence="8">Adenase</shortName>
        <shortName evidence="8">Adenine aminase</shortName>
        <ecNumber evidence="3 8">3.5.4.2</ecNumber>
    </recommendedName>
</protein>
<dbReference type="InterPro" id="IPR006680">
    <property type="entry name" value="Amidohydro-rel"/>
</dbReference>
<evidence type="ECO:0000256" key="6">
    <source>
        <dbReference type="ARBA" id="ARBA00047720"/>
    </source>
</evidence>
<evidence type="ECO:0000313" key="12">
    <source>
        <dbReference type="Proteomes" id="UP000094463"/>
    </source>
</evidence>
<dbReference type="PANTHER" id="PTHR11113:SF2">
    <property type="entry name" value="ADENINE DEAMINASE"/>
    <property type="match status" value="1"/>
</dbReference>
<evidence type="ECO:0000256" key="1">
    <source>
        <dbReference type="ARBA" id="ARBA00001936"/>
    </source>
</evidence>
<name>A0A1D7QXI8_9BACI</name>
<dbReference type="EC" id="3.5.4.2" evidence="3 8"/>
<evidence type="ECO:0000313" key="11">
    <source>
        <dbReference type="EMBL" id="AOM83720.1"/>
    </source>
</evidence>
<evidence type="ECO:0000256" key="4">
    <source>
        <dbReference type="ARBA" id="ARBA00022801"/>
    </source>
</evidence>
<accession>A0A1D7QXI8</accession>
<dbReference type="FunFam" id="3.20.20.140:FF:000016">
    <property type="entry name" value="Adenine deaminase"/>
    <property type="match status" value="1"/>
</dbReference>
<dbReference type="Pfam" id="PF13382">
    <property type="entry name" value="Adenine_deam_C"/>
    <property type="match status" value="1"/>
</dbReference>
<dbReference type="InterPro" id="IPR026912">
    <property type="entry name" value="Adenine_deam_C"/>
</dbReference>
<evidence type="ECO:0000256" key="2">
    <source>
        <dbReference type="ARBA" id="ARBA00006773"/>
    </source>
</evidence>
<dbReference type="NCBIfam" id="TIGR01178">
    <property type="entry name" value="ade"/>
    <property type="match status" value="1"/>
</dbReference>
<evidence type="ECO:0000256" key="5">
    <source>
        <dbReference type="ARBA" id="ARBA00023211"/>
    </source>
</evidence>
<dbReference type="CDD" id="cd01295">
    <property type="entry name" value="AdeC"/>
    <property type="match status" value="1"/>
</dbReference>
<dbReference type="EMBL" id="CP012502">
    <property type="protein sequence ID" value="AOM83720.1"/>
    <property type="molecule type" value="Genomic_DNA"/>
</dbReference>
<dbReference type="AlphaFoldDB" id="A0A1D7QXI8"/>
<dbReference type="InterPro" id="IPR011059">
    <property type="entry name" value="Metal-dep_hydrolase_composite"/>
</dbReference>
<dbReference type="OrthoDB" id="9775607at2"/>
<dbReference type="GO" id="GO:0006146">
    <property type="term" value="P:adenine catabolic process"/>
    <property type="evidence" value="ECO:0007669"/>
    <property type="project" value="InterPro"/>
</dbReference>
<feature type="domain" description="Amidohydrolase-related" evidence="9">
    <location>
        <begin position="66"/>
        <end position="348"/>
    </location>
</feature>
<reference evidence="11 12" key="1">
    <citation type="submission" date="2015-08" db="EMBL/GenBank/DDBJ databases">
        <title>The complete genome sequence of Bacillus beveridgei MLTeJB.</title>
        <authorList>
            <person name="Hanson T.E."/>
            <person name="Mesa C."/>
            <person name="Basesman S.M."/>
            <person name="Oremland R.S."/>
        </authorList>
    </citation>
    <scope>NUCLEOTIDE SEQUENCE [LARGE SCALE GENOMIC DNA]</scope>
    <source>
        <strain evidence="11 12">MLTeJB</strain>
    </source>
</reference>
<dbReference type="SUPFAM" id="SSF51338">
    <property type="entry name" value="Composite domain of metallo-dependent hydrolases"/>
    <property type="match status" value="1"/>
</dbReference>
<dbReference type="SUPFAM" id="SSF51556">
    <property type="entry name" value="Metallo-dependent hydrolases"/>
    <property type="match status" value="1"/>
</dbReference>
<dbReference type="Proteomes" id="UP000094463">
    <property type="component" value="Chromosome"/>
</dbReference>
<dbReference type="InterPro" id="IPR032466">
    <property type="entry name" value="Metal_Hydrolase"/>
</dbReference>
<evidence type="ECO:0000256" key="8">
    <source>
        <dbReference type="HAMAP-Rule" id="MF_01518"/>
    </source>
</evidence>
<organism evidence="11 12">
    <name type="scientific">Salisediminibacterium beveridgei</name>
    <dbReference type="NCBI Taxonomy" id="632773"/>
    <lineage>
        <taxon>Bacteria</taxon>
        <taxon>Bacillati</taxon>
        <taxon>Bacillota</taxon>
        <taxon>Bacilli</taxon>
        <taxon>Bacillales</taxon>
        <taxon>Bacillaceae</taxon>
        <taxon>Salisediminibacterium</taxon>
    </lineage>
</organism>
<proteinExistence type="inferred from homology"/>
<sequence>MNKKQLEEQIRIASGKEKADLVMKNAKVVNVFSLEVIEADVAVHNGLIAGVGNYSGKQEVDVNGQYMVPGLVDGHVHIESSMVQPQRFAQVVVPHGVTTIVTDPHEIANVSGAQGVQFMLDDSAGISLDANFMLPSCVPATPFENAGAKLTAVDLRTFYSHERVLGLAEVMDYPSVENTAPDMMDKLMDAGNKRGHIDGHGAGLPEAKLNVYRTAGVKTDHECTTAEEAKARIRAGFYVMIRQGSAAKDLDALLPAVNANNARKFMFCTDDKHIDELMERGSIDDHIRLAVKQGMDPLQAIQIATLNACECYGFSDKGAIAPGYQADFILLNDLSAFEIDRVYKNGECVAKNGELLVMKEIESDLPAAVKNTVTIPKITPELLKIQANPSGEALTIELTPHSLVTGKKQFKLPVKESFFEADPTQDVWKMAVVERHHNTGNIGLGFIKGLGLAGGAIAGTIAHDSHNLVAAGDSDEDLALAIQHAAALGGGLVVVRNGQILGELSLDIGGLMSSKPVAEVLRGLKQVDQALEKLGFQGEFHPFSALSFMCLPVIPSLKLTDMGYFDSDRGEHVPV</sequence>